<dbReference type="eggNOG" id="KOG0158">
    <property type="taxonomic scope" value="Eukaryota"/>
</dbReference>
<evidence type="ECO:0000256" key="1">
    <source>
        <dbReference type="ARBA" id="ARBA00010617"/>
    </source>
</evidence>
<gene>
    <name evidence="4" type="ORF">H072_9827</name>
</gene>
<evidence type="ECO:0008006" key="6">
    <source>
        <dbReference type="Google" id="ProtNLM"/>
    </source>
</evidence>
<reference evidence="4 5" key="1">
    <citation type="journal article" date="2013" name="PLoS Genet.">
        <title>Genomic mechanisms accounting for the adaptation to parasitism in nematode-trapping fungi.</title>
        <authorList>
            <person name="Meerupati T."/>
            <person name="Andersson K.M."/>
            <person name="Friman E."/>
            <person name="Kumar D."/>
            <person name="Tunlid A."/>
            <person name="Ahren D."/>
        </authorList>
    </citation>
    <scope>NUCLEOTIDE SEQUENCE [LARGE SCALE GENOMIC DNA]</scope>
    <source>
        <strain evidence="4 5">CBS 200.50</strain>
    </source>
</reference>
<keyword evidence="5" id="KW-1185">Reference proteome</keyword>
<dbReference type="GO" id="GO:0016705">
    <property type="term" value="F:oxidoreductase activity, acting on paired donors, with incorporation or reduction of molecular oxygen"/>
    <property type="evidence" value="ECO:0007669"/>
    <property type="project" value="InterPro"/>
</dbReference>
<reference evidence="5" key="2">
    <citation type="submission" date="2013-04" db="EMBL/GenBank/DDBJ databases">
        <title>Genomic mechanisms accounting for the adaptation to parasitism in nematode-trapping fungi.</title>
        <authorList>
            <person name="Ahren D.G."/>
        </authorList>
    </citation>
    <scope>NUCLEOTIDE SEQUENCE [LARGE SCALE GENOMIC DNA]</scope>
    <source>
        <strain evidence="5">CBS 200.50</strain>
    </source>
</reference>
<keyword evidence="2" id="KW-0479">Metal-binding</keyword>
<proteinExistence type="inferred from homology"/>
<organism evidence="4 5">
    <name type="scientific">Dactylellina haptotyla (strain CBS 200.50)</name>
    <name type="common">Nematode-trapping fungus</name>
    <name type="synonym">Monacrosporium haptotylum</name>
    <dbReference type="NCBI Taxonomy" id="1284197"/>
    <lineage>
        <taxon>Eukaryota</taxon>
        <taxon>Fungi</taxon>
        <taxon>Dikarya</taxon>
        <taxon>Ascomycota</taxon>
        <taxon>Pezizomycotina</taxon>
        <taxon>Orbiliomycetes</taxon>
        <taxon>Orbiliales</taxon>
        <taxon>Orbiliaceae</taxon>
        <taxon>Dactylellina</taxon>
    </lineage>
</organism>
<dbReference type="InterPro" id="IPR002401">
    <property type="entry name" value="Cyt_P450_E_grp-I"/>
</dbReference>
<dbReference type="AlphaFoldDB" id="S8A1I8"/>
<feature type="compositionally biased region" description="Basic and acidic residues" evidence="3">
    <location>
        <begin position="1170"/>
        <end position="1183"/>
    </location>
</feature>
<dbReference type="Proteomes" id="UP000015100">
    <property type="component" value="Unassembled WGS sequence"/>
</dbReference>
<evidence type="ECO:0000256" key="3">
    <source>
        <dbReference type="SAM" id="MobiDB-lite"/>
    </source>
</evidence>
<dbReference type="CDD" id="cd15863">
    <property type="entry name" value="SNARE_GS27"/>
    <property type="match status" value="1"/>
</dbReference>
<dbReference type="OrthoDB" id="3945418at2759"/>
<dbReference type="InterPro" id="IPR050121">
    <property type="entry name" value="Cytochrome_P450_monoxygenase"/>
</dbReference>
<dbReference type="STRING" id="1284197.S8A1I8"/>
<feature type="region of interest" description="Disordered" evidence="3">
    <location>
        <begin position="1164"/>
        <end position="1183"/>
    </location>
</feature>
<dbReference type="GO" id="GO:0005506">
    <property type="term" value="F:iron ion binding"/>
    <property type="evidence" value="ECO:0007669"/>
    <property type="project" value="InterPro"/>
</dbReference>
<keyword evidence="2" id="KW-0408">Iron</keyword>
<evidence type="ECO:0000313" key="5">
    <source>
        <dbReference type="Proteomes" id="UP000015100"/>
    </source>
</evidence>
<dbReference type="InterPro" id="IPR036396">
    <property type="entry name" value="Cyt_P450_sf"/>
</dbReference>
<dbReference type="Pfam" id="PF00067">
    <property type="entry name" value="p450"/>
    <property type="match status" value="1"/>
</dbReference>
<protein>
    <recommendedName>
        <fullName evidence="6">Cytochrome P450</fullName>
    </recommendedName>
</protein>
<name>S8A1I8_DACHA</name>
<accession>S8A1I8</accession>
<keyword evidence="2" id="KW-0349">Heme</keyword>
<evidence type="ECO:0000313" key="4">
    <source>
        <dbReference type="EMBL" id="EPS36574.1"/>
    </source>
</evidence>
<comment type="similarity">
    <text evidence="1">Belongs to the cytochrome P450 family.</text>
</comment>
<dbReference type="Pfam" id="PF07247">
    <property type="entry name" value="AATase"/>
    <property type="match status" value="1"/>
</dbReference>
<dbReference type="GO" id="GO:0020037">
    <property type="term" value="F:heme binding"/>
    <property type="evidence" value="ECO:0007669"/>
    <property type="project" value="InterPro"/>
</dbReference>
<feature type="binding site" description="axial binding residue" evidence="2">
    <location>
        <position position="448"/>
    </location>
    <ligand>
        <name>heme</name>
        <dbReference type="ChEBI" id="CHEBI:30413"/>
    </ligand>
    <ligandPart>
        <name>Fe</name>
        <dbReference type="ChEBI" id="CHEBI:18248"/>
    </ligandPart>
</feature>
<dbReference type="PANTHER" id="PTHR24305">
    <property type="entry name" value="CYTOCHROME P450"/>
    <property type="match status" value="1"/>
</dbReference>
<dbReference type="CDD" id="cd11062">
    <property type="entry name" value="CYP58-like"/>
    <property type="match status" value="1"/>
</dbReference>
<dbReference type="SUPFAM" id="SSF52777">
    <property type="entry name" value="CoA-dependent acyltransferases"/>
    <property type="match status" value="1"/>
</dbReference>
<dbReference type="InterPro" id="IPR023213">
    <property type="entry name" value="CAT-like_dom_sf"/>
</dbReference>
<dbReference type="SUPFAM" id="SSF48264">
    <property type="entry name" value="Cytochrome P450"/>
    <property type="match status" value="1"/>
</dbReference>
<comment type="cofactor">
    <cofactor evidence="2">
        <name>heme</name>
        <dbReference type="ChEBI" id="CHEBI:30413"/>
    </cofactor>
</comment>
<evidence type="ECO:0000256" key="2">
    <source>
        <dbReference type="PIRSR" id="PIRSR602401-1"/>
    </source>
</evidence>
<dbReference type="Gene3D" id="1.10.630.10">
    <property type="entry name" value="Cytochrome P450"/>
    <property type="match status" value="1"/>
</dbReference>
<dbReference type="PANTHER" id="PTHR24305:SF166">
    <property type="entry name" value="CYTOCHROME P450 12A4, MITOCHONDRIAL-RELATED"/>
    <property type="match status" value="1"/>
</dbReference>
<dbReference type="GO" id="GO:0004497">
    <property type="term" value="F:monooxygenase activity"/>
    <property type="evidence" value="ECO:0007669"/>
    <property type="project" value="InterPro"/>
</dbReference>
<dbReference type="eggNOG" id="KOG3251">
    <property type="taxonomic scope" value="Eukaryota"/>
</dbReference>
<dbReference type="PRINTS" id="PR00463">
    <property type="entry name" value="EP450I"/>
</dbReference>
<feature type="compositionally biased region" description="Polar residues" evidence="3">
    <location>
        <begin position="629"/>
        <end position="641"/>
    </location>
</feature>
<comment type="caution">
    <text evidence="4">The sequence shown here is derived from an EMBL/GenBank/DDBJ whole genome shotgun (WGS) entry which is preliminary data.</text>
</comment>
<dbReference type="HOGENOM" id="CLU_265466_0_0_1"/>
<dbReference type="PRINTS" id="PR00385">
    <property type="entry name" value="P450"/>
</dbReference>
<sequence>MLSVIDVSHYGAVGFGAFWVLRALYRLSPFHPLAKIPGPRLAATTQWYEFYYNVYQDGQFIFKTVEWHEKYGPVVRIGPDEVHISDPSFYNVLYGNNYRFVKAQPHYRFAQQTEGGLGNCNTRTHKIRRTVLDPLFSTQAVMKLEPRIRTYVDQATARIARAVEKSEQEGFEINMVFRCLTVDVISEYAYSESMGMLQDERLNDPFFVGMDNLIRMTWMYSWTWRMQDLMRALPYELVKKIMPEDVLGVVAFQKQAEDRVITFLADPEKAKAKSTHTTVFEVLLSGNEEKGYEVPSLNALKEEAWGFLAAGSETTAAALSNGLYEACKVPKIQDKVYGELLAEFPDIDTDTISYKRLLQLPYLTAFIKETLRLPPGVPGRLPRLVPKDGITVCGQFIPEGTTIGMSSILQQNDPTVFKDPSKFDPDRWIRDKIPEQYFVPFGKGSRGCQGMNLAWAEIYLMYANLLRRYRFEFHESSTLTDAWTDQFIPKREGKLRVVIFPRENSLSLRPLKLESVATMNSLFNSALKQSQSLKRDIDNFQGSPVTSSPALQGQISASLASFNRTIDDYDAMAKRELIPAKQEKAKERVKNFRTQYSEFKDQFDKLKNQREEADTLSNRNELSGRRGHSSATPDNPYSYSTPPAAANRPAGSTAFGAPLTSSNLTRESHALHEQTFLSRTNDALDEFLARGRAVQEELAMNKLTLKDTQRRLYTVANTLGISGDTIRMIERRAKEDNALELSAICLSMSTTEASEPPVLRQAGMIERFHIIRSSINFYNNVVVSASYSTAVPITPDDFIRALHSVLKEHPVLSVGIQLSKDKATPPSFIRLPQIDFTKSQGFLSWETSDTAPTHDRERKQLITRLHNLPFSNDLLTKEPLWRVAVLKRSYNTPTAHNSDTNGEGRVDYEIAFCVHHAICDGLSGAAFHYSLVKALNGLDVQESGGKWDVYTPPEDLELLPPMEECVDMGLGFKTAGRVAGHLAKGVLPSFLHKSVWTGGKVGEKLENTKLDVAAVEAYTMEHLVKTLKEKKISMTAFLTYATADAFYSVMKSMDEKEAAKMKAMKVSLPMSYRKHAEWGNDVMVDCIGAINWDIEKFKSLDGEVHAMKKLTHELRHASGATRDSEVGLLALVGDMEGFFRGQLGKERGLTFEVSNLGFLDESKIGGPRNADSKTTDTDAAEKKKSDWRIEEAWFSQSSSIAGPAFSVNVVTVRGKMVLVVQWMENILRDDIMEAVTRTLDTNISTFGTEPKPKK</sequence>
<dbReference type="Gene3D" id="3.30.559.10">
    <property type="entry name" value="Chloramphenicol acetyltransferase-like domain"/>
    <property type="match status" value="1"/>
</dbReference>
<dbReference type="InterPro" id="IPR010828">
    <property type="entry name" value="Atf2/Sli1-like"/>
</dbReference>
<dbReference type="EMBL" id="AQGS01000867">
    <property type="protein sequence ID" value="EPS36574.1"/>
    <property type="molecule type" value="Genomic_DNA"/>
</dbReference>
<dbReference type="InterPro" id="IPR001128">
    <property type="entry name" value="Cyt_P450"/>
</dbReference>
<dbReference type="Pfam" id="PF12352">
    <property type="entry name" value="V-SNARE_C"/>
    <property type="match status" value="1"/>
</dbReference>
<feature type="region of interest" description="Disordered" evidence="3">
    <location>
        <begin position="610"/>
        <end position="660"/>
    </location>
</feature>